<evidence type="ECO:0000256" key="2">
    <source>
        <dbReference type="ARBA" id="ARBA00023002"/>
    </source>
</evidence>
<dbReference type="AlphaFoldDB" id="A0A1M4TYL7"/>
<dbReference type="InterPro" id="IPR055170">
    <property type="entry name" value="GFO_IDH_MocA-like_dom"/>
</dbReference>
<dbReference type="Gene3D" id="3.40.50.720">
    <property type="entry name" value="NAD(P)-binding Rossmann-like Domain"/>
    <property type="match status" value="1"/>
</dbReference>
<dbReference type="SUPFAM" id="SSF55347">
    <property type="entry name" value="Glyceraldehyde-3-phosphate dehydrogenase-like, C-terminal domain"/>
    <property type="match status" value="1"/>
</dbReference>
<reference evidence="6" key="1">
    <citation type="submission" date="2016-11" db="EMBL/GenBank/DDBJ databases">
        <authorList>
            <person name="Varghese N."/>
            <person name="Submissions S."/>
        </authorList>
    </citation>
    <scope>NUCLEOTIDE SEQUENCE [LARGE SCALE GENOMIC DNA]</scope>
    <source>
        <strain evidence="6">DSM 19514</strain>
    </source>
</reference>
<dbReference type="Pfam" id="PF01408">
    <property type="entry name" value="GFO_IDH_MocA"/>
    <property type="match status" value="1"/>
</dbReference>
<dbReference type="PANTHER" id="PTHR22604:SF105">
    <property type="entry name" value="TRANS-1,2-DIHYDROBENZENE-1,2-DIOL DEHYDROGENASE"/>
    <property type="match status" value="1"/>
</dbReference>
<dbReference type="InterPro" id="IPR050984">
    <property type="entry name" value="Gfo/Idh/MocA_domain"/>
</dbReference>
<evidence type="ECO:0000259" key="3">
    <source>
        <dbReference type="Pfam" id="PF01408"/>
    </source>
</evidence>
<comment type="similarity">
    <text evidence="1">Belongs to the Gfo/Idh/MocA family.</text>
</comment>
<dbReference type="PANTHER" id="PTHR22604">
    <property type="entry name" value="OXIDOREDUCTASES"/>
    <property type="match status" value="1"/>
</dbReference>
<dbReference type="InterPro" id="IPR000683">
    <property type="entry name" value="Gfo/Idh/MocA-like_OxRdtase_N"/>
</dbReference>
<accession>A0A1M4TYL7</accession>
<feature type="domain" description="GFO/IDH/MocA-like oxidoreductase" evidence="4">
    <location>
        <begin position="139"/>
        <end position="248"/>
    </location>
</feature>
<proteinExistence type="inferred from homology"/>
<organism evidence="5 6">
    <name type="scientific">Ferrithrix thermotolerans DSM 19514</name>
    <dbReference type="NCBI Taxonomy" id="1121881"/>
    <lineage>
        <taxon>Bacteria</taxon>
        <taxon>Bacillati</taxon>
        <taxon>Actinomycetota</taxon>
        <taxon>Acidimicrobiia</taxon>
        <taxon>Acidimicrobiales</taxon>
        <taxon>Acidimicrobiaceae</taxon>
        <taxon>Ferrithrix</taxon>
    </lineage>
</organism>
<keyword evidence="6" id="KW-1185">Reference proteome</keyword>
<keyword evidence="2" id="KW-0560">Oxidoreductase</keyword>
<gene>
    <name evidence="5" type="ORF">SAMN02745225_00776</name>
</gene>
<evidence type="ECO:0000313" key="6">
    <source>
        <dbReference type="Proteomes" id="UP000184295"/>
    </source>
</evidence>
<protein>
    <submittedName>
        <fullName evidence="5">Predicted dehydrogenase</fullName>
    </submittedName>
</protein>
<dbReference type="GO" id="GO:0016491">
    <property type="term" value="F:oxidoreductase activity"/>
    <property type="evidence" value="ECO:0007669"/>
    <property type="project" value="UniProtKB-KW"/>
</dbReference>
<dbReference type="GO" id="GO:0000166">
    <property type="term" value="F:nucleotide binding"/>
    <property type="evidence" value="ECO:0007669"/>
    <property type="project" value="InterPro"/>
</dbReference>
<dbReference type="OrthoDB" id="9815825at2"/>
<dbReference type="STRING" id="1121881.SAMN02745225_00776"/>
<name>A0A1M4TYL7_9ACTN</name>
<dbReference type="Gene3D" id="3.30.360.10">
    <property type="entry name" value="Dihydrodipicolinate Reductase, domain 2"/>
    <property type="match status" value="1"/>
</dbReference>
<dbReference type="EMBL" id="FQUL01000007">
    <property type="protein sequence ID" value="SHE49454.1"/>
    <property type="molecule type" value="Genomic_DNA"/>
</dbReference>
<dbReference type="SUPFAM" id="SSF51735">
    <property type="entry name" value="NAD(P)-binding Rossmann-fold domains"/>
    <property type="match status" value="1"/>
</dbReference>
<evidence type="ECO:0000313" key="5">
    <source>
        <dbReference type="EMBL" id="SHE49454.1"/>
    </source>
</evidence>
<evidence type="ECO:0000256" key="1">
    <source>
        <dbReference type="ARBA" id="ARBA00010928"/>
    </source>
</evidence>
<dbReference type="Pfam" id="PF22725">
    <property type="entry name" value="GFO_IDH_MocA_C3"/>
    <property type="match status" value="1"/>
</dbReference>
<dbReference type="Proteomes" id="UP000184295">
    <property type="component" value="Unassembled WGS sequence"/>
</dbReference>
<dbReference type="InterPro" id="IPR036291">
    <property type="entry name" value="NAD(P)-bd_dom_sf"/>
</dbReference>
<sequence length="336" mass="36935">MKGNNTVGFGVIGATSHVAQVGVIPAIEGANNSRIVAMSSRTFRENDLSTSGVRLYRDYRDLLEDAEVDAVYVALPNHLHHEVVIEAITSKKHVLCEKPMAISGKDLQEMHGAAQKNRVALAEAYMTAYHPRHIKALGLCRDESFGEVQSIYSSFSGRLEPLSGYRLDPMQGGGSLWDIGIYAFSPVLKILGSQPKRLITSFTKSRSLIDLRTATTIEFEGDRNAFVFTSFVSAESQDLKIIGENLSLEVKKACTPSSADTQIVQTDRFGKVTLFESEPISAYLAMIMAFSKHILEGTPLIWSVDDTATTLRIVERLVSEIGKSRDQVGHVEVRAL</sequence>
<dbReference type="RefSeq" id="WP_072788908.1">
    <property type="nucleotide sequence ID" value="NZ_FQUL01000007.1"/>
</dbReference>
<evidence type="ECO:0000259" key="4">
    <source>
        <dbReference type="Pfam" id="PF22725"/>
    </source>
</evidence>
<feature type="domain" description="Gfo/Idh/MocA-like oxidoreductase N-terminal" evidence="3">
    <location>
        <begin position="8"/>
        <end position="123"/>
    </location>
</feature>